<reference evidence="2" key="1">
    <citation type="submission" date="2016-10" db="EMBL/GenBank/DDBJ databases">
        <authorList>
            <person name="Varghese N."/>
            <person name="Submissions S."/>
        </authorList>
    </citation>
    <scope>NUCLEOTIDE SEQUENCE [LARGE SCALE GENOMIC DNA]</scope>
    <source>
        <strain evidence="2">DSM 18609</strain>
    </source>
</reference>
<dbReference type="STRING" id="390242.SAMN04488024_12132"/>
<accession>A0A1G7CW02</accession>
<dbReference type="AlphaFoldDB" id="A0A1G7CW02"/>
<organism evidence="1 2">
    <name type="scientific">Pedobacter soli</name>
    <dbReference type="NCBI Taxonomy" id="390242"/>
    <lineage>
        <taxon>Bacteria</taxon>
        <taxon>Pseudomonadati</taxon>
        <taxon>Bacteroidota</taxon>
        <taxon>Sphingobacteriia</taxon>
        <taxon>Sphingobacteriales</taxon>
        <taxon>Sphingobacteriaceae</taxon>
        <taxon>Pedobacter</taxon>
    </lineage>
</organism>
<dbReference type="Proteomes" id="UP000199455">
    <property type="component" value="Unassembled WGS sequence"/>
</dbReference>
<dbReference type="EMBL" id="FMZH01000021">
    <property type="protein sequence ID" value="SDE43421.1"/>
    <property type="molecule type" value="Genomic_DNA"/>
</dbReference>
<keyword evidence="2" id="KW-1185">Reference proteome</keyword>
<dbReference type="PANTHER" id="PTHR35810">
    <property type="entry name" value="CYTOPLASMIC PROTEIN-RELATED"/>
    <property type="match status" value="1"/>
</dbReference>
<proteinExistence type="predicted"/>
<dbReference type="Pfam" id="PF13310">
    <property type="entry name" value="Virulence_RhuM"/>
    <property type="match status" value="1"/>
</dbReference>
<protein>
    <submittedName>
        <fullName evidence="1">Virulence protein RhuM family protein</fullName>
    </submittedName>
</protein>
<name>A0A1G7CW02_9SPHI</name>
<evidence type="ECO:0000313" key="1">
    <source>
        <dbReference type="EMBL" id="SDE43421.1"/>
    </source>
</evidence>
<dbReference type="InterPro" id="IPR011204">
    <property type="entry name" value="Virulence_RhuM-like"/>
</dbReference>
<sequence length="143" mass="16591">MDRDKIIIYKTKEGLPAIEVAYGDDTVWLTQKQIAEVFGIQVPAVNKHINNILRNKELDKSTISKMEIVRVEGLRSVKRMIDAYNLDMILSIGYRVNSVRATQFRIWANQILKDYLLKGYALNNKKLREQSQQLLELKQAINN</sequence>
<dbReference type="RefSeq" id="WP_090773242.1">
    <property type="nucleotide sequence ID" value="NZ_FMZH01000021.1"/>
</dbReference>
<evidence type="ECO:0000313" key="2">
    <source>
        <dbReference type="Proteomes" id="UP000199455"/>
    </source>
</evidence>
<gene>
    <name evidence="1" type="ORF">SAMN04488024_12132</name>
</gene>
<dbReference type="PANTHER" id="PTHR35810:SF1">
    <property type="entry name" value="CYTOPLASMIC PROTEIN"/>
    <property type="match status" value="1"/>
</dbReference>